<keyword evidence="6 7" id="KW-0862">Zinc</keyword>
<evidence type="ECO:0000259" key="10">
    <source>
        <dbReference type="PROSITE" id="PS50089"/>
    </source>
</evidence>
<dbReference type="PROSITE" id="PS50089">
    <property type="entry name" value="ZF_RING_2"/>
    <property type="match status" value="1"/>
</dbReference>
<evidence type="ECO:0000256" key="1">
    <source>
        <dbReference type="ARBA" id="ARBA00004496"/>
    </source>
</evidence>
<feature type="region of interest" description="Disordered" evidence="8">
    <location>
        <begin position="1045"/>
        <end position="1077"/>
    </location>
</feature>
<dbReference type="SUPFAM" id="SSF49599">
    <property type="entry name" value="TRAF domain-like"/>
    <property type="match status" value="3"/>
</dbReference>
<dbReference type="SMART" id="SM00061">
    <property type="entry name" value="MATH"/>
    <property type="match status" value="1"/>
</dbReference>
<keyword evidence="3 7" id="KW-0479">Metal-binding</keyword>
<dbReference type="GO" id="GO:0043122">
    <property type="term" value="P:regulation of canonical NF-kappaB signal transduction"/>
    <property type="evidence" value="ECO:0007669"/>
    <property type="project" value="TreeGrafter"/>
</dbReference>
<evidence type="ECO:0000256" key="9">
    <source>
        <dbReference type="SAM" id="Phobius"/>
    </source>
</evidence>
<dbReference type="GO" id="GO:0008270">
    <property type="term" value="F:zinc ion binding"/>
    <property type="evidence" value="ECO:0007669"/>
    <property type="project" value="UniProtKB-KW"/>
</dbReference>
<sequence length="1530" mass="171376">MCRRSPDQGWLNLAFYWSPWPESFCQLLNEIFDGLNSEYSRYLGYICPVVGTLLSLLRLTVIIFKNCCKRKNKKKSGSAERSCGCSWCSLMQLLAWLACAAGFLAMTVLITIGLPHIQGVVSSASSATMSDCPGINLAIRLWRFQAAVAGVAAGECLALFGLRIAGLVTAPRLQGREDGVIFQETWSFRPGAAKKQIPTGKMDQKEDSEATVDLKQTFCFDFLSGPETTEAASHSNQSNRTDIMKKYLVYMELPKIRIGDYRKSSCVSGNVIRFHFLLRIARDEENMVLRLQPIKAYKTPVVNFAVIHRPFLDDDSAKGPIPKSPGVRSPLINYEGEETSPGVPDSRTDDIIEDFQSDKAQAPSVEDEQKQQQGQRISSDASIGKSQPKLKESPKRRSSQASIDKDKVQQKSSESPKRRSSQASIDKDKVQQKSSESPKRRSSQASIDKDKVQQKSSESPKRRSSQASIDKDKVQQKSSESPKRRSSQASIDNAKVQQKSSESPKRRSSQASIDKAQQEQAKSPQKHSSSEKTQTQPSESPKRRSSQASTDEQQRLEVEAPVRRPSQTSLDQSKMAIVDQRRSSQSSTGAQQQRFEVEAPVRRPSQASEDLLQQAGAARQQESQTSSENRQSQVPETSQQRPAQGILAESPKKARLEIESPTPRQDISPARLLSDDNATTRTDTTGRQKQRRPKKYFVYCEIPKILLGDYRNSSVICSEIIHAHFLMKIAKDEESNQPRLKPIKRYHRPKVNFAVIHRSLLVDDDAIGPIPRSPNVRSPMIREDEPEEEDDVPPDNVMHATMGFCYGRLPRSKYELITQWSLVNGDGGGPPLPELVLSKADVQVFFGLRTAATMVTKQHDQRHLIRASLLFCFKLGNSAAEVHRKLCQACAEDFLSDQRCHVWFAQFKKDVSILFRRSSLKVSIAFEQRLASNFVIIGLDGLEAPFQREHVAPGTLVTSVVRGDGIDNGVLLGKLREPLHPQPSRRLHRLSPVVTLRARGKKRQALKPNFFSRQSSSRNNCLALSVRLLPFLSSCDSAMPEPAAAANDAASKRSTSPMPPVRNSSGGASGRGGGGGGGGITEEVDVVFLESLDKKYECPVCGQVLRYPVQFEECGHRCCSSCLPDLLRVAPRCPIDQQTIDKDKVYADKAFQKETDSLGVKCSFFERGCNWTGVLSELMSHIEGCDRMLTTCPMRCGVEFQKRFLEKHRLEDCPKRDIQCQFCEIGLVAEQEAGHLETCPKFLVPCPNKCKKKEVAREMMQEHLENECMRQDLCCPFSTYGCDFSGRKKQLKEHIAEKQLNHMEILCSAVKQGDKNQEKQQKQILEMEKKLVGVERRVGGLENLFGPQLVWRIDNYQEKLAEAKAGKKATIFSPPFLTNRHGYKLALSACLYGDGKFRGQYMSLFACICKGENDALLAWPFAYKLTFQLIDQCEDVSARKNIVYTVTPNPCKENRPFLGRPLGERNASFGAARFAELDAIGKLDYIKDDTMYVKVTVDLENLLPLKKPGLYRDRDREPGPGLYMSIIYFL</sequence>
<feature type="domain" description="RING-type" evidence="10">
    <location>
        <begin position="1098"/>
        <end position="1137"/>
    </location>
</feature>
<dbReference type="InterPro" id="IPR001841">
    <property type="entry name" value="Znf_RING"/>
</dbReference>
<dbReference type="Pfam" id="PF02176">
    <property type="entry name" value="zf-TRAF"/>
    <property type="match status" value="2"/>
</dbReference>
<feature type="compositionally biased region" description="Basic and acidic residues" evidence="8">
    <location>
        <begin position="469"/>
        <end position="483"/>
    </location>
</feature>
<feature type="compositionally biased region" description="Polar residues" evidence="8">
    <location>
        <begin position="518"/>
        <end position="539"/>
    </location>
</feature>
<dbReference type="InterPro" id="IPR008974">
    <property type="entry name" value="TRAF-like"/>
</dbReference>
<feature type="transmembrane region" description="Helical" evidence="9">
    <location>
        <begin position="85"/>
        <end position="114"/>
    </location>
</feature>
<feature type="domain" description="TRAF-type" evidence="12">
    <location>
        <begin position="1235"/>
        <end position="1282"/>
    </location>
</feature>
<dbReference type="CDD" id="cd00270">
    <property type="entry name" value="MATH_TRAF_C"/>
    <property type="match status" value="1"/>
</dbReference>
<dbReference type="InterPro" id="IPR049342">
    <property type="entry name" value="TRAF1-6_MATH_dom"/>
</dbReference>
<keyword evidence="9" id="KW-1133">Transmembrane helix</keyword>
<feature type="compositionally biased region" description="Basic and acidic residues" evidence="8">
    <location>
        <begin position="403"/>
        <end position="417"/>
    </location>
</feature>
<evidence type="ECO:0000259" key="12">
    <source>
        <dbReference type="PROSITE" id="PS50145"/>
    </source>
</evidence>
<feature type="compositionally biased region" description="Polar residues" evidence="8">
    <location>
        <begin position="583"/>
        <end position="594"/>
    </location>
</feature>
<evidence type="ECO:0000313" key="14">
    <source>
        <dbReference type="WBParaSite" id="maker-uti_cns_0009648-snap-gene-0.4-mRNA-1"/>
    </source>
</evidence>
<dbReference type="Pfam" id="PF00097">
    <property type="entry name" value="zf-C3HC4"/>
    <property type="match status" value="1"/>
</dbReference>
<feature type="zinc finger region" description="TRAF-type" evidence="7">
    <location>
        <begin position="1235"/>
        <end position="1282"/>
    </location>
</feature>
<dbReference type="GO" id="GO:0005737">
    <property type="term" value="C:cytoplasm"/>
    <property type="evidence" value="ECO:0007669"/>
    <property type="project" value="UniProtKB-SubCell"/>
</dbReference>
<keyword evidence="9" id="KW-0472">Membrane</keyword>
<feature type="region of interest" description="Disordered" evidence="8">
    <location>
        <begin position="772"/>
        <end position="794"/>
    </location>
</feature>
<accession>A0A1I8I4E9</accession>
<feature type="compositionally biased region" description="Basic and acidic residues" evidence="8">
    <location>
        <begin position="552"/>
        <end position="562"/>
    </location>
</feature>
<feature type="compositionally biased region" description="Basic and acidic residues" evidence="8">
    <location>
        <begin position="447"/>
        <end position="461"/>
    </location>
</feature>
<feature type="transmembrane region" description="Helical" evidence="9">
    <location>
        <begin position="42"/>
        <end position="64"/>
    </location>
</feature>
<organism evidence="13 14">
    <name type="scientific">Macrostomum lignano</name>
    <dbReference type="NCBI Taxonomy" id="282301"/>
    <lineage>
        <taxon>Eukaryota</taxon>
        <taxon>Metazoa</taxon>
        <taxon>Spiralia</taxon>
        <taxon>Lophotrochozoa</taxon>
        <taxon>Platyhelminthes</taxon>
        <taxon>Rhabditophora</taxon>
        <taxon>Macrostomorpha</taxon>
        <taxon>Macrostomida</taxon>
        <taxon>Macrostomidae</taxon>
        <taxon>Macrostomum</taxon>
    </lineage>
</organism>
<evidence type="ECO:0000256" key="8">
    <source>
        <dbReference type="SAM" id="MobiDB-lite"/>
    </source>
</evidence>
<dbReference type="FunFam" id="2.60.210.10:FF:000017">
    <property type="entry name" value="TNF receptor-associated factor"/>
    <property type="match status" value="1"/>
</dbReference>
<feature type="zinc finger region" description="TRAF-type" evidence="7">
    <location>
        <begin position="1180"/>
        <end position="1223"/>
    </location>
</feature>
<dbReference type="InterPro" id="IPR018957">
    <property type="entry name" value="Znf_C3HC4_RING-type"/>
</dbReference>
<dbReference type="InterPro" id="IPR041426">
    <property type="entry name" value="Mos1_HTH"/>
</dbReference>
<comment type="subcellular location">
    <subcellularLocation>
        <location evidence="1">Cytoplasm</location>
    </subcellularLocation>
</comment>
<evidence type="ECO:0000259" key="11">
    <source>
        <dbReference type="PROSITE" id="PS50144"/>
    </source>
</evidence>
<feature type="compositionally biased region" description="Polar residues" evidence="8">
    <location>
        <begin position="620"/>
        <end position="642"/>
    </location>
</feature>
<evidence type="ECO:0000313" key="13">
    <source>
        <dbReference type="Proteomes" id="UP000095280"/>
    </source>
</evidence>
<keyword evidence="2" id="KW-0963">Cytoplasm</keyword>
<dbReference type="Pfam" id="PF21355">
    <property type="entry name" value="TRAF-mep_MATH"/>
    <property type="match status" value="1"/>
</dbReference>
<keyword evidence="13" id="KW-1185">Reference proteome</keyword>
<evidence type="ECO:0000256" key="5">
    <source>
        <dbReference type="ARBA" id="ARBA00022771"/>
    </source>
</evidence>
<dbReference type="FunFam" id="3.30.40.10:FF:000179">
    <property type="entry name" value="TNF receptor-associated factor"/>
    <property type="match status" value="1"/>
</dbReference>
<protein>
    <submittedName>
        <fullName evidence="14">HTH_48 domain-containing protein</fullName>
    </submittedName>
</protein>
<dbReference type="Pfam" id="PF17906">
    <property type="entry name" value="HTH_48"/>
    <property type="match status" value="1"/>
</dbReference>
<evidence type="ECO:0000256" key="7">
    <source>
        <dbReference type="PROSITE-ProRule" id="PRU00207"/>
    </source>
</evidence>
<name>A0A1I8I4E9_9PLAT</name>
<dbReference type="Gene3D" id="1.10.10.1450">
    <property type="match status" value="1"/>
</dbReference>
<feature type="region of interest" description="Disordered" evidence="8">
    <location>
        <begin position="315"/>
        <end position="692"/>
    </location>
</feature>
<feature type="compositionally biased region" description="Gly residues" evidence="8">
    <location>
        <begin position="1067"/>
        <end position="1077"/>
    </location>
</feature>
<feature type="compositionally biased region" description="Polar residues" evidence="8">
    <location>
        <begin position="487"/>
        <end position="501"/>
    </location>
</feature>
<proteinExistence type="predicted"/>
<dbReference type="InterPro" id="IPR013083">
    <property type="entry name" value="Znf_RING/FYVE/PHD"/>
</dbReference>
<dbReference type="Gene3D" id="3.30.40.10">
    <property type="entry name" value="Zinc/RING finger domain, C3HC4 (zinc finger)"/>
    <property type="match status" value="3"/>
</dbReference>
<feature type="compositionally biased region" description="Polar residues" evidence="8">
    <location>
        <begin position="676"/>
        <end position="687"/>
    </location>
</feature>
<reference evidence="14" key="1">
    <citation type="submission" date="2016-11" db="UniProtKB">
        <authorList>
            <consortium name="WormBaseParasite"/>
        </authorList>
    </citation>
    <scope>IDENTIFICATION</scope>
</reference>
<dbReference type="PROSITE" id="PS50145">
    <property type="entry name" value="ZF_TRAF"/>
    <property type="match status" value="2"/>
</dbReference>
<keyword evidence="9" id="KW-0812">Transmembrane</keyword>
<dbReference type="PROSITE" id="PS50144">
    <property type="entry name" value="MATH"/>
    <property type="match status" value="1"/>
</dbReference>
<dbReference type="Proteomes" id="UP000095280">
    <property type="component" value="Unplaced"/>
</dbReference>
<dbReference type="CDD" id="cd23126">
    <property type="entry name" value="mRING-HC-C3HC3D_TRAF4-like"/>
    <property type="match status" value="1"/>
</dbReference>
<feature type="compositionally biased region" description="Polar residues" evidence="8">
    <location>
        <begin position="371"/>
        <end position="385"/>
    </location>
</feature>
<feature type="compositionally biased region" description="Basic and acidic residues" evidence="8">
    <location>
        <begin position="425"/>
        <end position="439"/>
    </location>
</feature>
<dbReference type="InterPro" id="IPR002083">
    <property type="entry name" value="MATH/TRAF_dom"/>
</dbReference>
<feature type="compositionally biased region" description="Acidic residues" evidence="8">
    <location>
        <begin position="784"/>
        <end position="793"/>
    </location>
</feature>
<keyword evidence="4" id="KW-0677">Repeat</keyword>
<dbReference type="SMART" id="SM00184">
    <property type="entry name" value="RING"/>
    <property type="match status" value="1"/>
</dbReference>
<feature type="domain" description="TRAF-type" evidence="12">
    <location>
        <begin position="1180"/>
        <end position="1223"/>
    </location>
</feature>
<keyword evidence="5 7" id="KW-0863">Zinc-finger</keyword>
<evidence type="ECO:0000256" key="3">
    <source>
        <dbReference type="ARBA" id="ARBA00022723"/>
    </source>
</evidence>
<dbReference type="PANTHER" id="PTHR10131:SF151">
    <property type="entry name" value="TNF RECEPTOR ASSOCIATED FACTOR (TRAF) HOMOLOG"/>
    <property type="match status" value="1"/>
</dbReference>
<dbReference type="PANTHER" id="PTHR10131">
    <property type="entry name" value="TNF RECEPTOR ASSOCIATED FACTOR"/>
    <property type="match status" value="1"/>
</dbReference>
<dbReference type="InterPro" id="IPR001293">
    <property type="entry name" value="Znf_TRAF"/>
</dbReference>
<dbReference type="Gene3D" id="2.60.210.10">
    <property type="entry name" value="Apoptosis, Tumor Necrosis Factor Receptor Associated Protein 2, Chain A"/>
    <property type="match status" value="1"/>
</dbReference>
<evidence type="ECO:0000256" key="4">
    <source>
        <dbReference type="ARBA" id="ARBA00022737"/>
    </source>
</evidence>
<dbReference type="SUPFAM" id="SSF57850">
    <property type="entry name" value="RING/U-box"/>
    <property type="match status" value="1"/>
</dbReference>
<evidence type="ECO:0000256" key="2">
    <source>
        <dbReference type="ARBA" id="ARBA00022490"/>
    </source>
</evidence>
<feature type="domain" description="MATH" evidence="11">
    <location>
        <begin position="1346"/>
        <end position="1497"/>
    </location>
</feature>
<evidence type="ECO:0000256" key="6">
    <source>
        <dbReference type="ARBA" id="ARBA00022833"/>
    </source>
</evidence>
<dbReference type="WBParaSite" id="maker-uti_cns_0009648-snap-gene-0.4-mRNA-1">
    <property type="protein sequence ID" value="maker-uti_cns_0009648-snap-gene-0.4-mRNA-1"/>
    <property type="gene ID" value="maker-uti_cns_0009648-snap-gene-0.4"/>
</dbReference>